<dbReference type="GO" id="GO:0003677">
    <property type="term" value="F:DNA binding"/>
    <property type="evidence" value="ECO:0007669"/>
    <property type="project" value="InterPro"/>
</dbReference>
<comment type="caution">
    <text evidence="2">The sequence shown here is derived from an EMBL/GenBank/DDBJ whole genome shotgun (WGS) entry which is preliminary data.</text>
</comment>
<dbReference type="InterPro" id="IPR001387">
    <property type="entry name" value="Cro/C1-type_HTH"/>
</dbReference>
<dbReference type="Pfam" id="PF13560">
    <property type="entry name" value="HTH_31"/>
    <property type="match status" value="1"/>
</dbReference>
<keyword evidence="3" id="KW-1185">Reference proteome</keyword>
<feature type="domain" description="HTH cro/C1-type" evidence="1">
    <location>
        <begin position="14"/>
        <end position="67"/>
    </location>
</feature>
<dbReference type="PANTHER" id="PTHR37038:SF14">
    <property type="entry name" value="TRANSCRIPTIONAL ACTIVATOR"/>
    <property type="match status" value="1"/>
</dbReference>
<dbReference type="InterPro" id="IPR041315">
    <property type="entry name" value="PlcR_TPR"/>
</dbReference>
<evidence type="ECO:0000313" key="2">
    <source>
        <dbReference type="EMBL" id="KRO26907.1"/>
    </source>
</evidence>
<dbReference type="InterPro" id="IPR010982">
    <property type="entry name" value="Lambda_DNA-bd_dom_sf"/>
</dbReference>
<dbReference type="CDD" id="cd00093">
    <property type="entry name" value="HTH_XRE"/>
    <property type="match status" value="1"/>
</dbReference>
<dbReference type="EMBL" id="AYGX02000100">
    <property type="protein sequence ID" value="KRO26907.1"/>
    <property type="molecule type" value="Genomic_DNA"/>
</dbReference>
<dbReference type="InterPro" id="IPR011990">
    <property type="entry name" value="TPR-like_helical_dom_sf"/>
</dbReference>
<dbReference type="Proteomes" id="UP000050920">
    <property type="component" value="Unassembled WGS sequence"/>
</dbReference>
<dbReference type="InterPro" id="IPR053163">
    <property type="entry name" value="HTH-type_regulator_Rgg"/>
</dbReference>
<dbReference type="SUPFAM" id="SSF48452">
    <property type="entry name" value="TPR-like"/>
    <property type="match status" value="1"/>
</dbReference>
<protein>
    <recommendedName>
        <fullName evidence="1">HTH cro/C1-type domain-containing protein</fullName>
    </recommendedName>
</protein>
<evidence type="ECO:0000259" key="1">
    <source>
        <dbReference type="PROSITE" id="PS50943"/>
    </source>
</evidence>
<dbReference type="PANTHER" id="PTHR37038">
    <property type="entry name" value="TRANSCRIPTIONAL REGULATOR-RELATED"/>
    <property type="match status" value="1"/>
</dbReference>
<dbReference type="Pfam" id="PF18768">
    <property type="entry name" value="RNPP_C"/>
    <property type="match status" value="1"/>
</dbReference>
<sequence>MDEMQVAQQLGTVLKQQRRARHLTQAQLADGICTQSLISSLEAGRYLPNVVLFAQLCERLDLPMQQALLANYPAITTTQQVTENVIELCNQHAYADLLAYLNHIEPQLPESADLASFYYYRGVARFQSGQPHADAVSDLQLALSYPHLTAAVKLLIVNALGFYYMQSGQLKLGRAYFDQALALIAAAPTFMANQSAVAYQQALCAWQQQQFHQAITQLQAAIAVATDHDSHYMLGDLLVLLAACFDQVHDDAAAAHYRQQGQTLAQLFKTPLYQFSAE</sequence>
<dbReference type="AlphaFoldDB" id="A0A0R2NQ96"/>
<accession>A0A0R2NQ96</accession>
<name>A0A0R2NQ96_9LACO</name>
<gene>
    <name evidence="2" type="ORF">DY78_GL000472</name>
</gene>
<dbReference type="SMART" id="SM00530">
    <property type="entry name" value="HTH_XRE"/>
    <property type="match status" value="1"/>
</dbReference>
<reference evidence="2 3" key="1">
    <citation type="journal article" date="2015" name="Genome Announc.">
        <title>Expanding the biotechnology potential of lactobacilli through comparative genomics of 213 strains and associated genera.</title>
        <authorList>
            <person name="Sun Z."/>
            <person name="Harris H.M."/>
            <person name="McCann A."/>
            <person name="Guo C."/>
            <person name="Argimon S."/>
            <person name="Zhang W."/>
            <person name="Yang X."/>
            <person name="Jeffery I.B."/>
            <person name="Cooney J.C."/>
            <person name="Kagawa T.F."/>
            <person name="Liu W."/>
            <person name="Song Y."/>
            <person name="Salvetti E."/>
            <person name="Wrobel A."/>
            <person name="Rasinkangas P."/>
            <person name="Parkhill J."/>
            <person name="Rea M.C."/>
            <person name="O'Sullivan O."/>
            <person name="Ritari J."/>
            <person name="Douillard F.P."/>
            <person name="Paul Ross R."/>
            <person name="Yang R."/>
            <person name="Briner A.E."/>
            <person name="Felis G.E."/>
            <person name="de Vos W.M."/>
            <person name="Barrangou R."/>
            <person name="Klaenhammer T.R."/>
            <person name="Caufield P.W."/>
            <person name="Cui Y."/>
            <person name="Zhang H."/>
            <person name="O'Toole P.W."/>
        </authorList>
    </citation>
    <scope>NUCLEOTIDE SEQUENCE [LARGE SCALE GENOMIC DNA]</scope>
    <source>
        <strain evidence="2 3">DSM 21115</strain>
    </source>
</reference>
<evidence type="ECO:0000313" key="3">
    <source>
        <dbReference type="Proteomes" id="UP000050920"/>
    </source>
</evidence>
<dbReference type="PROSITE" id="PS50943">
    <property type="entry name" value="HTH_CROC1"/>
    <property type="match status" value="1"/>
</dbReference>
<dbReference type="SUPFAM" id="SSF47413">
    <property type="entry name" value="lambda repressor-like DNA-binding domains"/>
    <property type="match status" value="1"/>
</dbReference>
<dbReference type="RefSeq" id="WP_024623749.1">
    <property type="nucleotide sequence ID" value="NZ_AYGX02000100.1"/>
</dbReference>
<proteinExistence type="predicted"/>
<dbReference type="Gene3D" id="1.25.40.10">
    <property type="entry name" value="Tetratricopeptide repeat domain"/>
    <property type="match status" value="1"/>
</dbReference>
<organism evidence="2 3">
    <name type="scientific">Lactiplantibacillus fabifermentans DSM 21115</name>
    <dbReference type="NCBI Taxonomy" id="1413187"/>
    <lineage>
        <taxon>Bacteria</taxon>
        <taxon>Bacillati</taxon>
        <taxon>Bacillota</taxon>
        <taxon>Bacilli</taxon>
        <taxon>Lactobacillales</taxon>
        <taxon>Lactobacillaceae</taxon>
        <taxon>Lactiplantibacillus</taxon>
    </lineage>
</organism>